<name>A0A401G9H1_9APHY</name>
<dbReference type="OrthoDB" id="2798875at2759"/>
<dbReference type="InterPro" id="IPR051609">
    <property type="entry name" value="NmrA/Isoflavone_reductase-like"/>
</dbReference>
<dbReference type="Gene3D" id="3.40.50.720">
    <property type="entry name" value="NAD(P)-binding Rossmann-like Domain"/>
    <property type="match status" value="1"/>
</dbReference>
<dbReference type="GO" id="GO:0016491">
    <property type="term" value="F:oxidoreductase activity"/>
    <property type="evidence" value="ECO:0007669"/>
    <property type="project" value="UniProtKB-KW"/>
</dbReference>
<dbReference type="PANTHER" id="PTHR47706:SF9">
    <property type="entry name" value="NMRA-LIKE DOMAIN-CONTAINING PROTEIN-RELATED"/>
    <property type="match status" value="1"/>
</dbReference>
<dbReference type="InterPro" id="IPR036291">
    <property type="entry name" value="NAD(P)-bd_dom_sf"/>
</dbReference>
<comment type="caution">
    <text evidence="4">The sequence shown here is derived from an EMBL/GenBank/DDBJ whole genome shotgun (WGS) entry which is preliminary data.</text>
</comment>
<evidence type="ECO:0000313" key="5">
    <source>
        <dbReference type="Proteomes" id="UP000287166"/>
    </source>
</evidence>
<dbReference type="GeneID" id="38775737"/>
<dbReference type="InParanoid" id="A0A401G9H1"/>
<dbReference type="AlphaFoldDB" id="A0A401G9H1"/>
<reference evidence="4 5" key="1">
    <citation type="journal article" date="2018" name="Sci. Rep.">
        <title>Genome sequence of the cauliflower mushroom Sparassis crispa (Hanabiratake) and its association with beneficial usage.</title>
        <authorList>
            <person name="Kiyama R."/>
            <person name="Furutani Y."/>
            <person name="Kawaguchi K."/>
            <person name="Nakanishi T."/>
        </authorList>
    </citation>
    <scope>NUCLEOTIDE SEQUENCE [LARGE SCALE GENOMIC DNA]</scope>
</reference>
<dbReference type="STRING" id="139825.A0A401G9H1"/>
<organism evidence="4 5">
    <name type="scientific">Sparassis crispa</name>
    <dbReference type="NCBI Taxonomy" id="139825"/>
    <lineage>
        <taxon>Eukaryota</taxon>
        <taxon>Fungi</taxon>
        <taxon>Dikarya</taxon>
        <taxon>Basidiomycota</taxon>
        <taxon>Agaricomycotina</taxon>
        <taxon>Agaricomycetes</taxon>
        <taxon>Polyporales</taxon>
        <taxon>Sparassidaceae</taxon>
        <taxon>Sparassis</taxon>
    </lineage>
</organism>
<evidence type="ECO:0000256" key="1">
    <source>
        <dbReference type="ARBA" id="ARBA00022857"/>
    </source>
</evidence>
<proteinExistence type="predicted"/>
<dbReference type="SUPFAM" id="SSF51735">
    <property type="entry name" value="NAD(P)-binding Rossmann-fold domains"/>
    <property type="match status" value="1"/>
</dbReference>
<evidence type="ECO:0000256" key="2">
    <source>
        <dbReference type="ARBA" id="ARBA00023002"/>
    </source>
</evidence>
<dbReference type="Proteomes" id="UP000287166">
    <property type="component" value="Unassembled WGS sequence"/>
</dbReference>
<evidence type="ECO:0000259" key="3">
    <source>
        <dbReference type="Pfam" id="PF05368"/>
    </source>
</evidence>
<sequence length="323" mass="35376">MADTPADSRPLVLVFGGTGRTAAVIIDGLLKSGAFRVATAVRAPSLSKPAVVEYRKHGVIVRAADIDDGVEKLAAVLDGVDVLISTITAEKVPNQRDLFTAAKRVGVKRVVPCDFGTPGARGVRELLDEKLEIHEHIKSLGLGYTFVDIGWWMQISLPCRSTSKSTRRDMSRRLYSGGAQKMVVTNLDRVGVYVARVVADERTLGHSVLIWEDQVTGLQAMEIGAKASGEGPALLEDVAHVSADELLERIAAAKEEYARTRSFASWATQAYCQYQYSIHVLGENSLENAKALGYLDSRELYPDIVPDTLENYAPTFYENEYIM</sequence>
<dbReference type="RefSeq" id="XP_027609733.1">
    <property type="nucleotide sequence ID" value="XM_027753932.1"/>
</dbReference>
<evidence type="ECO:0000313" key="4">
    <source>
        <dbReference type="EMBL" id="GBE78820.1"/>
    </source>
</evidence>
<feature type="domain" description="NmrA-like" evidence="3">
    <location>
        <begin position="11"/>
        <end position="230"/>
    </location>
</feature>
<accession>A0A401G9H1</accession>
<dbReference type="Gene3D" id="3.90.25.10">
    <property type="entry name" value="UDP-galactose 4-epimerase, domain 1"/>
    <property type="match status" value="1"/>
</dbReference>
<keyword evidence="5" id="KW-1185">Reference proteome</keyword>
<dbReference type="InterPro" id="IPR008030">
    <property type="entry name" value="NmrA-like"/>
</dbReference>
<keyword evidence="2" id="KW-0560">Oxidoreductase</keyword>
<dbReference type="PANTHER" id="PTHR47706">
    <property type="entry name" value="NMRA-LIKE FAMILY PROTEIN"/>
    <property type="match status" value="1"/>
</dbReference>
<gene>
    <name evidence="4" type="ORF">SCP_0200170</name>
</gene>
<protein>
    <recommendedName>
        <fullName evidence="3">NmrA-like domain-containing protein</fullName>
    </recommendedName>
</protein>
<keyword evidence="1" id="KW-0521">NADP</keyword>
<dbReference type="Pfam" id="PF05368">
    <property type="entry name" value="NmrA"/>
    <property type="match status" value="1"/>
</dbReference>
<dbReference type="EMBL" id="BFAD01000002">
    <property type="protein sequence ID" value="GBE78820.1"/>
    <property type="molecule type" value="Genomic_DNA"/>
</dbReference>